<dbReference type="SMART" id="SM00407">
    <property type="entry name" value="IGc1"/>
    <property type="match status" value="1"/>
</dbReference>
<name>A0A672JF51_SALFA</name>
<dbReference type="InterPro" id="IPR003597">
    <property type="entry name" value="Ig_C1-set"/>
</dbReference>
<evidence type="ECO:0000313" key="6">
    <source>
        <dbReference type="Proteomes" id="UP000472267"/>
    </source>
</evidence>
<gene>
    <name evidence="5" type="primary">LOC115401183</name>
</gene>
<dbReference type="AlphaFoldDB" id="A0A672JF51"/>
<dbReference type="PANTHER" id="PTHR23411">
    <property type="entry name" value="TAPASIN"/>
    <property type="match status" value="1"/>
</dbReference>
<dbReference type="RefSeq" id="XP_029965259.1">
    <property type="nucleotide sequence ID" value="XM_030109399.1"/>
</dbReference>
<dbReference type="InterPro" id="IPR050380">
    <property type="entry name" value="Immune_Resp_Modulators"/>
</dbReference>
<feature type="signal peptide" evidence="3">
    <location>
        <begin position="1"/>
        <end position="19"/>
    </location>
</feature>
<evidence type="ECO:0000313" key="5">
    <source>
        <dbReference type="Ensembl" id="ENSSFAP00005051730.1"/>
    </source>
</evidence>
<dbReference type="OrthoDB" id="354769at2759"/>
<feature type="chain" id="PRO_5025614057" evidence="3">
    <location>
        <begin position="20"/>
        <end position="432"/>
    </location>
</feature>
<accession>A0A672JF51</accession>
<dbReference type="InterPro" id="IPR013106">
    <property type="entry name" value="Ig_V-set"/>
</dbReference>
<dbReference type="Pfam" id="PF07686">
    <property type="entry name" value="V-set"/>
    <property type="match status" value="1"/>
</dbReference>
<dbReference type="OMA" id="NRWFTCT"/>
<keyword evidence="2" id="KW-1133">Transmembrane helix</keyword>
<dbReference type="SUPFAM" id="SSF48726">
    <property type="entry name" value="Immunoglobulin"/>
    <property type="match status" value="2"/>
</dbReference>
<evidence type="ECO:0000256" key="3">
    <source>
        <dbReference type="SAM" id="SignalP"/>
    </source>
</evidence>
<dbReference type="InterPro" id="IPR007110">
    <property type="entry name" value="Ig-like_dom"/>
</dbReference>
<dbReference type="Pfam" id="PF07654">
    <property type="entry name" value="C1-set"/>
    <property type="match status" value="1"/>
</dbReference>
<dbReference type="PROSITE" id="PS00290">
    <property type="entry name" value="IG_MHC"/>
    <property type="match status" value="1"/>
</dbReference>
<dbReference type="Gene3D" id="2.60.40.10">
    <property type="entry name" value="Immunoglobulins"/>
    <property type="match status" value="3"/>
</dbReference>
<organism evidence="5 6">
    <name type="scientific">Salarias fasciatus</name>
    <name type="common">Jewelled blenny</name>
    <name type="synonym">Blennius fasciatus</name>
    <dbReference type="NCBI Taxonomy" id="181472"/>
    <lineage>
        <taxon>Eukaryota</taxon>
        <taxon>Metazoa</taxon>
        <taxon>Chordata</taxon>
        <taxon>Craniata</taxon>
        <taxon>Vertebrata</taxon>
        <taxon>Euteleostomi</taxon>
        <taxon>Actinopterygii</taxon>
        <taxon>Neopterygii</taxon>
        <taxon>Teleostei</taxon>
        <taxon>Neoteleostei</taxon>
        <taxon>Acanthomorphata</taxon>
        <taxon>Ovalentaria</taxon>
        <taxon>Blenniimorphae</taxon>
        <taxon>Blenniiformes</taxon>
        <taxon>Blennioidei</taxon>
        <taxon>Blenniidae</taxon>
        <taxon>Salariinae</taxon>
        <taxon>Salarias</taxon>
    </lineage>
</organism>
<keyword evidence="3" id="KW-0732">Signal</keyword>
<feature type="transmembrane region" description="Helical" evidence="2">
    <location>
        <begin position="395"/>
        <end position="420"/>
    </location>
</feature>
<evidence type="ECO:0000256" key="1">
    <source>
        <dbReference type="ARBA" id="ARBA00023319"/>
    </source>
</evidence>
<dbReference type="InterPro" id="IPR013783">
    <property type="entry name" value="Ig-like_fold"/>
</dbReference>
<reference evidence="5" key="3">
    <citation type="submission" date="2025-09" db="UniProtKB">
        <authorList>
            <consortium name="Ensembl"/>
        </authorList>
    </citation>
    <scope>IDENTIFICATION</scope>
</reference>
<dbReference type="InParanoid" id="A0A672JF51"/>
<dbReference type="InterPro" id="IPR003006">
    <property type="entry name" value="Ig/MHC_CS"/>
</dbReference>
<protein>
    <submittedName>
        <fullName evidence="5">Tapasin-like</fullName>
    </submittedName>
</protein>
<keyword evidence="1" id="KW-0393">Immunoglobulin domain</keyword>
<dbReference type="PROSITE" id="PS50835">
    <property type="entry name" value="IG_LIKE"/>
    <property type="match status" value="1"/>
</dbReference>
<keyword evidence="2" id="KW-0812">Transmembrane</keyword>
<feature type="domain" description="Ig-like" evidence="4">
    <location>
        <begin position="277"/>
        <end position="394"/>
    </location>
</feature>
<evidence type="ECO:0000259" key="4">
    <source>
        <dbReference type="PROSITE" id="PS50835"/>
    </source>
</evidence>
<sequence>MGLILQMLVCTCLCAGVYGVSQISWLPCQFTDEQVLQKEFTETELLYRQVILQFGQPGDPPVNPHAVTFLVTASKLDMRRYLKEAEEEQLDCELKRYSTEGIHVRWPVLGAHGYNYWFSCTIRHRAEEFTVTSFLRQASDQPPPGQQDYRNWPEITDGEILTTTVALVMKTETPVVRATLGSQQKFHCHFDVDHKGPNFTAEWHFQKRGTRTKLFSYSSRSGRTEGSGVSKKGLSGGEASFTHQFTRATDEGTFLCSLSVMPIFASVEINLRVEDPPRVSINVGPTLSLQEGDERKIVCEADGYYPLDVDIVWYEQDPAVAGQRVGAPLPKKLPNILLSSHRHNKDMTYTMTAFFYLEASLMDSGKQFTCSVSHVSLRAPIKKNFILTVKESVSWMFVLSVGFIVITLSSLLVVMLCYLYSIRKKSSEKKPY</sequence>
<dbReference type="GeneID" id="115401183"/>
<keyword evidence="2" id="KW-0472">Membrane</keyword>
<evidence type="ECO:0000256" key="2">
    <source>
        <dbReference type="SAM" id="Phobius"/>
    </source>
</evidence>
<keyword evidence="6" id="KW-1185">Reference proteome</keyword>
<dbReference type="Proteomes" id="UP000472267">
    <property type="component" value="Chromosome 14"/>
</dbReference>
<reference evidence="5" key="2">
    <citation type="submission" date="2025-08" db="UniProtKB">
        <authorList>
            <consortium name="Ensembl"/>
        </authorList>
    </citation>
    <scope>IDENTIFICATION</scope>
</reference>
<proteinExistence type="predicted"/>
<dbReference type="InterPro" id="IPR036179">
    <property type="entry name" value="Ig-like_dom_sf"/>
</dbReference>
<dbReference type="Ensembl" id="ENSSFAT00005053377.1">
    <property type="protein sequence ID" value="ENSSFAP00005051730.1"/>
    <property type="gene ID" value="ENSSFAG00005024826.1"/>
</dbReference>
<reference evidence="5" key="1">
    <citation type="submission" date="2019-06" db="EMBL/GenBank/DDBJ databases">
        <authorList>
            <consortium name="Wellcome Sanger Institute Data Sharing"/>
        </authorList>
    </citation>
    <scope>NUCLEOTIDE SEQUENCE [LARGE SCALE GENOMIC DNA]</scope>
</reference>